<dbReference type="Proteomes" id="UP000324143">
    <property type="component" value="Unassembled WGS sequence"/>
</dbReference>
<sequence length="219" mass="26406">MEIFDFIIKLLDIITWPFIIFVILFLFKDSLRGLIDRIKKINYKDTTILTRMVNQKDKNENPGIDEEIKNTNNEKIHELKTFYSEKTVKKFEDTLQEEIGISKKKNLNRVSKYLYNYSIIKNITAYFKNIYNKIYGSQIRLLNKLNNKKQPVGKVKEFYKKMKNKYPQIYSSYSFDKYLNYLKSEQLIKRNKENFQITDRGKDFIKFMEKKDLPANKPL</sequence>
<organism evidence="3 4">
    <name type="scientific">Candidatus Mcinerneyibacterium aminivorans</name>
    <dbReference type="NCBI Taxonomy" id="2703815"/>
    <lineage>
        <taxon>Bacteria</taxon>
        <taxon>Candidatus Macinerneyibacteriota</taxon>
        <taxon>Candidatus Mcinerneyibacteria</taxon>
        <taxon>Candidatus Mcinerneyibacteriales</taxon>
        <taxon>Candidatus Mcinerneyibacteriaceae</taxon>
        <taxon>Candidatus Mcinerneyibacterium</taxon>
    </lineage>
</organism>
<reference evidence="3" key="1">
    <citation type="submission" date="2019-08" db="EMBL/GenBank/DDBJ databases">
        <title>Genomic characterization of a novel candidate phylum (ARYD3) from a high temperature, high salinity tertiary oil reservoir in north central Oklahoma, USA.</title>
        <authorList>
            <person name="Youssef N.H."/>
            <person name="Yadav A."/>
            <person name="Elshahed M.S."/>
        </authorList>
    </citation>
    <scope>NUCLEOTIDE SEQUENCE [LARGE SCALE GENOMIC DNA]</scope>
    <source>
        <strain evidence="3">ARYD3</strain>
    </source>
</reference>
<keyword evidence="1" id="KW-1133">Transmembrane helix</keyword>
<feature type="domain" description="ArnR1-like winged helix-turn-helix" evidence="2">
    <location>
        <begin position="174"/>
        <end position="210"/>
    </location>
</feature>
<keyword evidence="1" id="KW-0812">Transmembrane</keyword>
<dbReference type="EMBL" id="VSIX01000043">
    <property type="protein sequence ID" value="TYB31270.1"/>
    <property type="molecule type" value="Genomic_DNA"/>
</dbReference>
<evidence type="ECO:0000259" key="2">
    <source>
        <dbReference type="Pfam" id="PF14947"/>
    </source>
</evidence>
<keyword evidence="4" id="KW-1185">Reference proteome</keyword>
<dbReference type="InterPro" id="IPR038723">
    <property type="entry name" value="ArnR1-like_HTH"/>
</dbReference>
<name>A0A5D0MIK9_9BACT</name>
<dbReference type="Pfam" id="PF14947">
    <property type="entry name" value="HTH_45"/>
    <property type="match status" value="1"/>
</dbReference>
<evidence type="ECO:0000313" key="4">
    <source>
        <dbReference type="Proteomes" id="UP000324143"/>
    </source>
</evidence>
<keyword evidence="1" id="KW-0472">Membrane</keyword>
<dbReference type="AlphaFoldDB" id="A0A5D0MIK9"/>
<accession>A0A5D0MIK9</accession>
<gene>
    <name evidence="3" type="ORF">FXF47_05075</name>
</gene>
<feature type="transmembrane region" description="Helical" evidence="1">
    <location>
        <begin position="6"/>
        <end position="27"/>
    </location>
</feature>
<protein>
    <recommendedName>
        <fullName evidence="2">ArnR1-like winged helix-turn-helix domain-containing protein</fullName>
    </recommendedName>
</protein>
<proteinExistence type="predicted"/>
<evidence type="ECO:0000256" key="1">
    <source>
        <dbReference type="SAM" id="Phobius"/>
    </source>
</evidence>
<comment type="caution">
    <text evidence="3">The sequence shown here is derived from an EMBL/GenBank/DDBJ whole genome shotgun (WGS) entry which is preliminary data.</text>
</comment>
<evidence type="ECO:0000313" key="3">
    <source>
        <dbReference type="EMBL" id="TYB31270.1"/>
    </source>
</evidence>
<dbReference type="Gene3D" id="1.10.10.10">
    <property type="entry name" value="Winged helix-like DNA-binding domain superfamily/Winged helix DNA-binding domain"/>
    <property type="match status" value="1"/>
</dbReference>
<dbReference type="InterPro" id="IPR036388">
    <property type="entry name" value="WH-like_DNA-bd_sf"/>
</dbReference>